<dbReference type="InterPro" id="IPR027417">
    <property type="entry name" value="P-loop_NTPase"/>
</dbReference>
<accession>A0A7W9GLT5</accession>
<dbReference type="RefSeq" id="WP_184819392.1">
    <property type="nucleotide sequence ID" value="NZ_JACHMM010000001.1"/>
</dbReference>
<sequence>MTETAQIATSPKAAVHDVLTVDRLVKTHRGPGRRDDPTAGVRAVNGVDFTVRQGEIFTLLGPSGCGKTTSLRCIAGFEEPDSGRITVGGRTLYSSDDGVALPANRRGLGMVFQNYAIWPHMTVRDNAAYPLTVQRGKAKVRRSEARSRADRVLEAVGLADLAGRRATSLSGGQQQRLALARAIIMEPPLLLLDEPLSNLDARTRDDMRGELKRLQADIGVTMLYVTHDQSEALSLSSAVAVMSNGVIEQIGRPLDVYERPASRFVAEFIGHSNLILATLSQAAADGHCEVDTVLGRVRGRTSTETAPGSECVVCVRPESLAFVDAGTPAGPELNVWSGTVKSTTFLGELVDHVIDVAGHEFSLRGKPFEARAIGAEVHVAAPAELCAVLRG</sequence>
<keyword evidence="2" id="KW-0547">Nucleotide-binding</keyword>
<dbReference type="Gene3D" id="2.40.50.100">
    <property type="match status" value="1"/>
</dbReference>
<dbReference type="InterPro" id="IPR008995">
    <property type="entry name" value="Mo/tungstate-bd_C_term_dom"/>
</dbReference>
<dbReference type="InterPro" id="IPR050093">
    <property type="entry name" value="ABC_SmlMolc_Importer"/>
</dbReference>
<evidence type="ECO:0000259" key="5">
    <source>
        <dbReference type="PROSITE" id="PS50893"/>
    </source>
</evidence>
<organism evidence="6 7">
    <name type="scientific">Jiangella mangrovi</name>
    <dbReference type="NCBI Taxonomy" id="1524084"/>
    <lineage>
        <taxon>Bacteria</taxon>
        <taxon>Bacillati</taxon>
        <taxon>Actinomycetota</taxon>
        <taxon>Actinomycetes</taxon>
        <taxon>Jiangellales</taxon>
        <taxon>Jiangellaceae</taxon>
        <taxon>Jiangella</taxon>
    </lineage>
</organism>
<proteinExistence type="predicted"/>
<dbReference type="EC" id="7.6.2.9" evidence="4"/>
<gene>
    <name evidence="6" type="ORF">HD601_000710</name>
</gene>
<dbReference type="Pfam" id="PF00005">
    <property type="entry name" value="ABC_tran"/>
    <property type="match status" value="1"/>
</dbReference>
<name>A0A7W9GLT5_9ACTN</name>
<keyword evidence="1" id="KW-0813">Transport</keyword>
<evidence type="ECO:0000313" key="7">
    <source>
        <dbReference type="Proteomes" id="UP000542813"/>
    </source>
</evidence>
<dbReference type="GO" id="GO:0043190">
    <property type="term" value="C:ATP-binding cassette (ABC) transporter complex"/>
    <property type="evidence" value="ECO:0007669"/>
    <property type="project" value="InterPro"/>
</dbReference>
<dbReference type="Gene3D" id="3.40.50.300">
    <property type="entry name" value="P-loop containing nucleotide triphosphate hydrolases"/>
    <property type="match status" value="1"/>
</dbReference>
<dbReference type="PROSITE" id="PS50893">
    <property type="entry name" value="ABC_TRANSPORTER_2"/>
    <property type="match status" value="1"/>
</dbReference>
<evidence type="ECO:0000313" key="6">
    <source>
        <dbReference type="EMBL" id="MBB5786135.1"/>
    </source>
</evidence>
<dbReference type="SUPFAM" id="SSF52540">
    <property type="entry name" value="P-loop containing nucleoside triphosphate hydrolases"/>
    <property type="match status" value="1"/>
</dbReference>
<protein>
    <recommendedName>
        <fullName evidence="4">ABC-type quaternary amine transporter</fullName>
        <ecNumber evidence="4">7.6.2.9</ecNumber>
    </recommendedName>
</protein>
<dbReference type="Pfam" id="PF08402">
    <property type="entry name" value="TOBE_2"/>
    <property type="match status" value="1"/>
</dbReference>
<keyword evidence="3 6" id="KW-0067">ATP-binding</keyword>
<dbReference type="EMBL" id="JACHMM010000001">
    <property type="protein sequence ID" value="MBB5786135.1"/>
    <property type="molecule type" value="Genomic_DNA"/>
</dbReference>
<keyword evidence="7" id="KW-1185">Reference proteome</keyword>
<evidence type="ECO:0000256" key="3">
    <source>
        <dbReference type="ARBA" id="ARBA00022840"/>
    </source>
</evidence>
<dbReference type="Proteomes" id="UP000542813">
    <property type="component" value="Unassembled WGS sequence"/>
</dbReference>
<dbReference type="InterPro" id="IPR003593">
    <property type="entry name" value="AAA+_ATPase"/>
</dbReference>
<dbReference type="GO" id="GO:0005524">
    <property type="term" value="F:ATP binding"/>
    <property type="evidence" value="ECO:0007669"/>
    <property type="project" value="UniProtKB-KW"/>
</dbReference>
<dbReference type="InterPro" id="IPR017871">
    <property type="entry name" value="ABC_transporter-like_CS"/>
</dbReference>
<evidence type="ECO:0000256" key="4">
    <source>
        <dbReference type="ARBA" id="ARBA00066388"/>
    </source>
</evidence>
<dbReference type="GO" id="GO:0015418">
    <property type="term" value="F:ABC-type quaternary ammonium compound transporting activity"/>
    <property type="evidence" value="ECO:0007669"/>
    <property type="project" value="UniProtKB-EC"/>
</dbReference>
<dbReference type="AlphaFoldDB" id="A0A7W9GLT5"/>
<comment type="caution">
    <text evidence="6">The sequence shown here is derived from an EMBL/GenBank/DDBJ whole genome shotgun (WGS) entry which is preliminary data.</text>
</comment>
<dbReference type="InterPro" id="IPR003439">
    <property type="entry name" value="ABC_transporter-like_ATP-bd"/>
</dbReference>
<evidence type="ECO:0000256" key="1">
    <source>
        <dbReference type="ARBA" id="ARBA00022448"/>
    </source>
</evidence>
<dbReference type="SMART" id="SM00382">
    <property type="entry name" value="AAA"/>
    <property type="match status" value="1"/>
</dbReference>
<dbReference type="PANTHER" id="PTHR42781:SF4">
    <property type="entry name" value="SPERMIDINE_PUTRESCINE IMPORT ATP-BINDING PROTEIN POTA"/>
    <property type="match status" value="1"/>
</dbReference>
<evidence type="ECO:0000256" key="2">
    <source>
        <dbReference type="ARBA" id="ARBA00022741"/>
    </source>
</evidence>
<dbReference type="FunFam" id="3.40.50.300:FF:000425">
    <property type="entry name" value="Probable ABC transporter, ATP-binding subunit"/>
    <property type="match status" value="1"/>
</dbReference>
<dbReference type="PANTHER" id="PTHR42781">
    <property type="entry name" value="SPERMIDINE/PUTRESCINE IMPORT ATP-BINDING PROTEIN POTA"/>
    <property type="match status" value="1"/>
</dbReference>
<feature type="domain" description="ABC transporter" evidence="5">
    <location>
        <begin position="19"/>
        <end position="269"/>
    </location>
</feature>
<reference evidence="6 7" key="1">
    <citation type="submission" date="2020-08" db="EMBL/GenBank/DDBJ databases">
        <title>Sequencing the genomes of 1000 actinobacteria strains.</title>
        <authorList>
            <person name="Klenk H.-P."/>
        </authorList>
    </citation>
    <scope>NUCLEOTIDE SEQUENCE [LARGE SCALE GENOMIC DNA]</scope>
    <source>
        <strain evidence="6 7">DSM 102122</strain>
    </source>
</reference>
<dbReference type="SUPFAM" id="SSF50331">
    <property type="entry name" value="MOP-like"/>
    <property type="match status" value="1"/>
</dbReference>
<dbReference type="GO" id="GO:0016887">
    <property type="term" value="F:ATP hydrolysis activity"/>
    <property type="evidence" value="ECO:0007669"/>
    <property type="project" value="InterPro"/>
</dbReference>
<dbReference type="PROSITE" id="PS00211">
    <property type="entry name" value="ABC_TRANSPORTER_1"/>
    <property type="match status" value="1"/>
</dbReference>
<dbReference type="InterPro" id="IPR013611">
    <property type="entry name" value="Transp-assoc_OB_typ2"/>
</dbReference>